<sequence>VASLLAEQALSSTIDSSHAPPAQYPEPGPDWCNIPASPLKQGWHFDYWGVAKW</sequence>
<protein>
    <submittedName>
        <fullName evidence="2">Uncharacterized protein</fullName>
    </submittedName>
</protein>
<feature type="region of interest" description="Disordered" evidence="1">
    <location>
        <begin position="1"/>
        <end position="30"/>
    </location>
</feature>
<evidence type="ECO:0000256" key="1">
    <source>
        <dbReference type="SAM" id="MobiDB-lite"/>
    </source>
</evidence>
<evidence type="ECO:0000313" key="2">
    <source>
        <dbReference type="EMBL" id="SVA64058.1"/>
    </source>
</evidence>
<organism evidence="2">
    <name type="scientific">marine metagenome</name>
    <dbReference type="NCBI Taxonomy" id="408172"/>
    <lineage>
        <taxon>unclassified sequences</taxon>
        <taxon>metagenomes</taxon>
        <taxon>ecological metagenomes</taxon>
    </lineage>
</organism>
<dbReference type="AlphaFoldDB" id="A0A381XH67"/>
<feature type="non-terminal residue" evidence="2">
    <location>
        <position position="1"/>
    </location>
</feature>
<dbReference type="EMBL" id="UINC01015164">
    <property type="protein sequence ID" value="SVA64058.1"/>
    <property type="molecule type" value="Genomic_DNA"/>
</dbReference>
<reference evidence="2" key="1">
    <citation type="submission" date="2018-05" db="EMBL/GenBank/DDBJ databases">
        <authorList>
            <person name="Lanie J.A."/>
            <person name="Ng W.-L."/>
            <person name="Kazmierczak K.M."/>
            <person name="Andrzejewski T.M."/>
            <person name="Davidsen T.M."/>
            <person name="Wayne K.J."/>
            <person name="Tettelin H."/>
            <person name="Glass J.I."/>
            <person name="Rusch D."/>
            <person name="Podicherti R."/>
            <person name="Tsui H.-C.T."/>
            <person name="Winkler M.E."/>
        </authorList>
    </citation>
    <scope>NUCLEOTIDE SEQUENCE</scope>
</reference>
<name>A0A381XH67_9ZZZZ</name>
<proteinExistence type="predicted"/>
<accession>A0A381XH67</accession>
<gene>
    <name evidence="2" type="ORF">METZ01_LOCUS116912</name>
</gene>